<dbReference type="OrthoDB" id="9801249at2"/>
<dbReference type="STRING" id="1120920.SAMN03080599_00225"/>
<evidence type="ECO:0000313" key="7">
    <source>
        <dbReference type="EMBL" id="SCZ76408.1"/>
    </source>
</evidence>
<dbReference type="EMBL" id="FMWL01000001">
    <property type="protein sequence ID" value="SCZ76408.1"/>
    <property type="molecule type" value="Genomic_DNA"/>
</dbReference>
<dbReference type="GO" id="GO:0019148">
    <property type="term" value="F:D-cysteine desulfhydrase activity"/>
    <property type="evidence" value="ECO:0007669"/>
    <property type="project" value="TreeGrafter"/>
</dbReference>
<evidence type="ECO:0000256" key="2">
    <source>
        <dbReference type="ARBA" id="ARBA00008639"/>
    </source>
</evidence>
<name>A0A1G5RRC2_9FIRM</name>
<evidence type="ECO:0000256" key="3">
    <source>
        <dbReference type="ARBA" id="ARBA00022898"/>
    </source>
</evidence>
<dbReference type="InterPro" id="IPR005966">
    <property type="entry name" value="D-Cys_desShydrase"/>
</dbReference>
<dbReference type="InterPro" id="IPR036052">
    <property type="entry name" value="TrpB-like_PALP_sf"/>
</dbReference>
<dbReference type="Proteomes" id="UP000199208">
    <property type="component" value="Unassembled WGS sequence"/>
</dbReference>
<dbReference type="NCBIfam" id="NF003031">
    <property type="entry name" value="PRK03910.1-4"/>
    <property type="match status" value="1"/>
</dbReference>
<organism evidence="7 8">
    <name type="scientific">Acidaminobacter hydrogenoformans DSM 2784</name>
    <dbReference type="NCBI Taxonomy" id="1120920"/>
    <lineage>
        <taxon>Bacteria</taxon>
        <taxon>Bacillati</taxon>
        <taxon>Bacillota</taxon>
        <taxon>Clostridia</taxon>
        <taxon>Peptostreptococcales</taxon>
        <taxon>Acidaminobacteraceae</taxon>
        <taxon>Acidaminobacter</taxon>
    </lineage>
</organism>
<gene>
    <name evidence="7" type="ORF">SAMN03080599_00225</name>
</gene>
<evidence type="ECO:0000259" key="6">
    <source>
        <dbReference type="Pfam" id="PF00291"/>
    </source>
</evidence>
<dbReference type="PIRSF" id="PIRSF006278">
    <property type="entry name" value="ACCD_DCysDesulf"/>
    <property type="match status" value="1"/>
</dbReference>
<proteinExistence type="inferred from homology"/>
<keyword evidence="3 5" id="KW-0663">Pyridoxal phosphate</keyword>
<dbReference type="GO" id="GO:1901605">
    <property type="term" value="P:alpha-amino acid metabolic process"/>
    <property type="evidence" value="ECO:0007669"/>
    <property type="project" value="UniProtKB-ARBA"/>
</dbReference>
<reference evidence="7 8" key="1">
    <citation type="submission" date="2016-10" db="EMBL/GenBank/DDBJ databases">
        <authorList>
            <person name="de Groot N.N."/>
        </authorList>
    </citation>
    <scope>NUCLEOTIDE SEQUENCE [LARGE SCALE GENOMIC DNA]</scope>
    <source>
        <strain evidence="7 8">DSM 2784</strain>
    </source>
</reference>
<dbReference type="Gene3D" id="3.40.50.1100">
    <property type="match status" value="2"/>
</dbReference>
<evidence type="ECO:0000256" key="4">
    <source>
        <dbReference type="PIRSR" id="PIRSR006278-1"/>
    </source>
</evidence>
<dbReference type="PANTHER" id="PTHR43780">
    <property type="entry name" value="1-AMINOCYCLOPROPANE-1-CARBOXYLATE DEAMINASE-RELATED"/>
    <property type="match status" value="1"/>
</dbReference>
<dbReference type="AlphaFoldDB" id="A0A1G5RRC2"/>
<evidence type="ECO:0000256" key="5">
    <source>
        <dbReference type="PIRSR" id="PIRSR006278-2"/>
    </source>
</evidence>
<dbReference type="NCBIfam" id="TIGR01275">
    <property type="entry name" value="ACC_deam_rel"/>
    <property type="match status" value="1"/>
</dbReference>
<sequence length="348" mass="37614">MTFKRPIKRKYMLGTTPIEPLKRTSALLKGPELFIKRDDLSLLAGGGNKSRKLEYLVADALRKGADTLVTCGAYQSNHARLTLAAAKREGLKCHLVLSDPTGHGRGAAEASGNLFLDRLLGADKIILKPKDTDLFQALDDEVDACTDAGLKPYAITLGGSSVLGCLGYVDCALEIAAHEISIKEEFDYIVVPVGSGGTMAGLIAGLREAGSKAKVLGINVLMKKVTQEPRIWQLVQQIADLHKIGASAVEEDVQCFDEGLGEGYALPTDEMREAVKLLAEKEGILLDPTYTGKAFAGLIALIRNGFFKPEDKVLFIHTGGSPALFEHQDWFVESNEMTNLPESEDTVE</sequence>
<comment type="similarity">
    <text evidence="2">Belongs to the ACC deaminase/D-cysteine desulfhydrase family.</text>
</comment>
<dbReference type="InterPro" id="IPR027278">
    <property type="entry name" value="ACCD_DCysDesulf"/>
</dbReference>
<dbReference type="RefSeq" id="WP_092589040.1">
    <property type="nucleotide sequence ID" value="NZ_FMWL01000001.1"/>
</dbReference>
<feature type="active site" description="Nucleophile" evidence="4">
    <location>
        <position position="76"/>
    </location>
</feature>
<dbReference type="PANTHER" id="PTHR43780:SF2">
    <property type="entry name" value="1-AMINOCYCLOPROPANE-1-CARBOXYLATE DEAMINASE-RELATED"/>
    <property type="match status" value="1"/>
</dbReference>
<feature type="modified residue" description="N6-(pyridoxal phosphate)lysine" evidence="5">
    <location>
        <position position="49"/>
    </location>
</feature>
<dbReference type="SUPFAM" id="SSF53686">
    <property type="entry name" value="Tryptophan synthase beta subunit-like PLP-dependent enzymes"/>
    <property type="match status" value="1"/>
</dbReference>
<dbReference type="InterPro" id="IPR001926">
    <property type="entry name" value="TrpB-like_PALP"/>
</dbReference>
<accession>A0A1G5RRC2</accession>
<evidence type="ECO:0000313" key="8">
    <source>
        <dbReference type="Proteomes" id="UP000199208"/>
    </source>
</evidence>
<comment type="cofactor">
    <cofactor evidence="1">
        <name>pyridoxal 5'-phosphate</name>
        <dbReference type="ChEBI" id="CHEBI:597326"/>
    </cofactor>
</comment>
<dbReference type="Pfam" id="PF00291">
    <property type="entry name" value="PALP"/>
    <property type="match status" value="1"/>
</dbReference>
<evidence type="ECO:0000256" key="1">
    <source>
        <dbReference type="ARBA" id="ARBA00001933"/>
    </source>
</evidence>
<feature type="domain" description="Tryptophan synthase beta chain-like PALP" evidence="6">
    <location>
        <begin position="13"/>
        <end position="319"/>
    </location>
</feature>
<keyword evidence="8" id="KW-1185">Reference proteome</keyword>
<protein>
    <submittedName>
        <fullName evidence="7">D-cysteine desulfhydrase</fullName>
    </submittedName>
</protein>